<dbReference type="Proteomes" id="UP000057820">
    <property type="component" value="Chromosome 1"/>
</dbReference>
<dbReference type="Gene3D" id="3.40.50.2000">
    <property type="entry name" value="Glycogen Phosphorylase B"/>
    <property type="match status" value="2"/>
</dbReference>
<dbReference type="SUPFAM" id="SSF53756">
    <property type="entry name" value="UDP-Glycosyltransferase/glycogen phosphorylase"/>
    <property type="match status" value="1"/>
</dbReference>
<dbReference type="GeneID" id="61133445"/>
<evidence type="ECO:0000256" key="1">
    <source>
        <dbReference type="ARBA" id="ARBA00022676"/>
    </source>
</evidence>
<name>A0A0H5NKB0_NOCFR</name>
<evidence type="ECO:0000256" key="2">
    <source>
        <dbReference type="ARBA" id="ARBA00022679"/>
    </source>
</evidence>
<dbReference type="Pfam" id="PF13439">
    <property type="entry name" value="Glyco_transf_4"/>
    <property type="match status" value="1"/>
</dbReference>
<dbReference type="EC" id="2.4.1.250" evidence="5"/>
<evidence type="ECO:0000313" key="5">
    <source>
        <dbReference type="EMBL" id="CRY75547.1"/>
    </source>
</evidence>
<dbReference type="KEGG" id="nfr:ERS450000_01392"/>
<protein>
    <submittedName>
        <fullName evidence="5">D-inositol-3-phosphate glycosyltransferase</fullName>
        <ecNumber evidence="5">2.4.1.250</ecNumber>
    </submittedName>
</protein>
<gene>
    <name evidence="5" type="primary">mshA_1</name>
    <name evidence="5" type="ORF">ERS450000_01392</name>
</gene>
<evidence type="ECO:0000259" key="4">
    <source>
        <dbReference type="Pfam" id="PF13439"/>
    </source>
</evidence>
<evidence type="ECO:0000313" key="6">
    <source>
        <dbReference type="Proteomes" id="UP000057820"/>
    </source>
</evidence>
<reference evidence="6" key="1">
    <citation type="submission" date="2015-03" db="EMBL/GenBank/DDBJ databases">
        <authorList>
            <consortium name="Pathogen Informatics"/>
        </authorList>
    </citation>
    <scope>NUCLEOTIDE SEQUENCE [LARGE SCALE GENOMIC DNA]</scope>
    <source>
        <strain evidence="6">NCTC11134</strain>
    </source>
</reference>
<sequence length="421" mass="45575">MKIALVSEHASPLAEPGGPEGGQQLHVAELAAALARRGHSVTVYTRRVDPHTRTEVLTRPGYRVVHVPAGPPEPLPRDRTLPHLGEFGTFLRRHWLTDRPQLVHAHFWMSALAAELAARAFDIPVVVTFHALGTVKRRHQGLADTSPPSRIRFERLIATRARHILATSVDEAVELVRMGVPRFRISVVPSGVDVTAFTPGGAAADRKARHRLLCAGKLLPRKGFDVAVRAMPELPGTELVIAGGAVGDDVADDAETKRLRRLAAECGVGDRVRLLGRVSHSAMPRLYRSADAVLAIPRYEPFGLVALEAMACGRPVVATAVGGMLDAVVDGVTGRFVAPAAPETVARAVRPLLDDDVLRRTWGAAGCERVRERYSWDRVAERTLAVYHRAAPTRDSALARELVDPALSRRAAPARATATAR</sequence>
<dbReference type="InterPro" id="IPR001296">
    <property type="entry name" value="Glyco_trans_1"/>
</dbReference>
<dbReference type="AlphaFoldDB" id="A0A0H5NKB0"/>
<dbReference type="Pfam" id="PF00534">
    <property type="entry name" value="Glycos_transf_1"/>
    <property type="match status" value="1"/>
</dbReference>
<keyword evidence="2 5" id="KW-0808">Transferase</keyword>
<feature type="domain" description="Glycosyl transferase family 1" evidence="3">
    <location>
        <begin position="210"/>
        <end position="366"/>
    </location>
</feature>
<feature type="domain" description="Glycosyltransferase subfamily 4-like N-terminal" evidence="4">
    <location>
        <begin position="21"/>
        <end position="194"/>
    </location>
</feature>
<dbReference type="GO" id="GO:0102710">
    <property type="term" value="F:D-inositol-3-phosphate glycosyltransferase activity"/>
    <property type="evidence" value="ECO:0007669"/>
    <property type="project" value="UniProtKB-EC"/>
</dbReference>
<dbReference type="EMBL" id="LN868938">
    <property type="protein sequence ID" value="CRY75547.1"/>
    <property type="molecule type" value="Genomic_DNA"/>
</dbReference>
<proteinExistence type="predicted"/>
<dbReference type="PANTHER" id="PTHR12526:SF635">
    <property type="entry name" value="GLYCOSYL TRANSFERASE GROUP 1"/>
    <property type="match status" value="1"/>
</dbReference>
<organism evidence="5 6">
    <name type="scientific">Nocardia farcinica</name>
    <dbReference type="NCBI Taxonomy" id="37329"/>
    <lineage>
        <taxon>Bacteria</taxon>
        <taxon>Bacillati</taxon>
        <taxon>Actinomycetota</taxon>
        <taxon>Actinomycetes</taxon>
        <taxon>Mycobacteriales</taxon>
        <taxon>Nocardiaceae</taxon>
        <taxon>Nocardia</taxon>
    </lineage>
</organism>
<dbReference type="InterPro" id="IPR028098">
    <property type="entry name" value="Glyco_trans_4-like_N"/>
</dbReference>
<dbReference type="OMA" id="MIPCGTD"/>
<dbReference type="PANTHER" id="PTHR12526">
    <property type="entry name" value="GLYCOSYLTRANSFERASE"/>
    <property type="match status" value="1"/>
</dbReference>
<keyword evidence="1 5" id="KW-0328">Glycosyltransferase</keyword>
<accession>A0A0H5NKB0</accession>
<evidence type="ECO:0000259" key="3">
    <source>
        <dbReference type="Pfam" id="PF00534"/>
    </source>
</evidence>
<dbReference type="RefSeq" id="WP_011209238.1">
    <property type="nucleotide sequence ID" value="NZ_CP031418.1"/>
</dbReference>